<protein>
    <submittedName>
        <fullName evidence="1">Uncharacterized protein</fullName>
    </submittedName>
</protein>
<comment type="caution">
    <text evidence="1">The sequence shown here is derived from an EMBL/GenBank/DDBJ whole genome shotgun (WGS) entry which is preliminary data.</text>
</comment>
<dbReference type="EMBL" id="JAGIOO010000001">
    <property type="protein sequence ID" value="MBP2471978.1"/>
    <property type="molecule type" value="Genomic_DNA"/>
</dbReference>
<proteinExistence type="predicted"/>
<dbReference type="Proteomes" id="UP001519363">
    <property type="component" value="Unassembled WGS sequence"/>
</dbReference>
<organism evidence="1 2">
    <name type="scientific">Crossiella equi</name>
    <dbReference type="NCBI Taxonomy" id="130796"/>
    <lineage>
        <taxon>Bacteria</taxon>
        <taxon>Bacillati</taxon>
        <taxon>Actinomycetota</taxon>
        <taxon>Actinomycetes</taxon>
        <taxon>Pseudonocardiales</taxon>
        <taxon>Pseudonocardiaceae</taxon>
        <taxon>Crossiella</taxon>
    </lineage>
</organism>
<evidence type="ECO:0000313" key="2">
    <source>
        <dbReference type="Proteomes" id="UP001519363"/>
    </source>
</evidence>
<gene>
    <name evidence="1" type="ORF">JOF53_000850</name>
</gene>
<accession>A0ABS5A5V8</accession>
<sequence>MSEEQRYLVWDYIASYLSGHGADKPLRGSRSYTLAEAKADLAHHVLRNGYASIRWSEQHEDGSWYAYPEDTTGEPGASGCMFRLEPR</sequence>
<keyword evidence="2" id="KW-1185">Reference proteome</keyword>
<dbReference type="RefSeq" id="WP_086782098.1">
    <property type="nucleotide sequence ID" value="NZ_JAGIOO010000001.1"/>
</dbReference>
<name>A0ABS5A5V8_9PSEU</name>
<evidence type="ECO:0000313" key="1">
    <source>
        <dbReference type="EMBL" id="MBP2471978.1"/>
    </source>
</evidence>
<reference evidence="1 2" key="1">
    <citation type="submission" date="2021-03" db="EMBL/GenBank/DDBJ databases">
        <title>Sequencing the genomes of 1000 actinobacteria strains.</title>
        <authorList>
            <person name="Klenk H.-P."/>
        </authorList>
    </citation>
    <scope>NUCLEOTIDE SEQUENCE [LARGE SCALE GENOMIC DNA]</scope>
    <source>
        <strain evidence="1 2">DSM 44580</strain>
    </source>
</reference>